<dbReference type="EMBL" id="OBML01000015">
    <property type="protein sequence ID" value="SOC26040.1"/>
    <property type="molecule type" value="Genomic_DNA"/>
</dbReference>
<gene>
    <name evidence="2" type="ORF">SAMN05421512_11577</name>
</gene>
<accession>A0A285TR44</accession>
<organism evidence="2 3">
    <name type="scientific">Stappia indica</name>
    <dbReference type="NCBI Taxonomy" id="538381"/>
    <lineage>
        <taxon>Bacteria</taxon>
        <taxon>Pseudomonadati</taxon>
        <taxon>Pseudomonadota</taxon>
        <taxon>Alphaproteobacteria</taxon>
        <taxon>Hyphomicrobiales</taxon>
        <taxon>Stappiaceae</taxon>
        <taxon>Stappia</taxon>
    </lineage>
</organism>
<name>A0A285TR44_9HYPH</name>
<evidence type="ECO:0000313" key="3">
    <source>
        <dbReference type="Proteomes" id="UP000219331"/>
    </source>
</evidence>
<feature type="transmembrane region" description="Helical" evidence="1">
    <location>
        <begin position="66"/>
        <end position="83"/>
    </location>
</feature>
<feature type="transmembrane region" description="Helical" evidence="1">
    <location>
        <begin position="95"/>
        <end position="117"/>
    </location>
</feature>
<protein>
    <submittedName>
        <fullName evidence="2">Uncharacterized protein</fullName>
    </submittedName>
</protein>
<dbReference type="AlphaFoldDB" id="A0A285TR44"/>
<dbReference type="Proteomes" id="UP000219331">
    <property type="component" value="Unassembled WGS sequence"/>
</dbReference>
<keyword evidence="1" id="KW-1133">Transmembrane helix</keyword>
<keyword evidence="1" id="KW-0812">Transmembrane</keyword>
<proteinExistence type="predicted"/>
<evidence type="ECO:0000313" key="2">
    <source>
        <dbReference type="EMBL" id="SOC26040.1"/>
    </source>
</evidence>
<dbReference type="RefSeq" id="WP_097176537.1">
    <property type="nucleotide sequence ID" value="NZ_OBML01000015.1"/>
</dbReference>
<feature type="transmembrane region" description="Helical" evidence="1">
    <location>
        <begin position="38"/>
        <end position="59"/>
    </location>
</feature>
<keyword evidence="3" id="KW-1185">Reference proteome</keyword>
<reference evidence="2 3" key="1">
    <citation type="submission" date="2017-08" db="EMBL/GenBank/DDBJ databases">
        <authorList>
            <person name="de Groot N.N."/>
        </authorList>
    </citation>
    <scope>NUCLEOTIDE SEQUENCE [LARGE SCALE GENOMIC DNA]</scope>
    <source>
        <strain evidence="2 3">USBA 352</strain>
    </source>
</reference>
<feature type="transmembrane region" description="Helical" evidence="1">
    <location>
        <begin position="12"/>
        <end position="32"/>
    </location>
</feature>
<keyword evidence="1" id="KW-0472">Membrane</keyword>
<sequence length="121" mass="14120">MEWRLSQTAQGNIKSLLIVACLAVASYLIYIFGSYPEIIPISLYLFSYLILRSNGLCAISTKYQTHNFYISIIYIIIAFYGFYRFDAHNYPLLNFLYFLLGIGLYVPLSLEVALGFYRRRR</sequence>
<evidence type="ECO:0000256" key="1">
    <source>
        <dbReference type="SAM" id="Phobius"/>
    </source>
</evidence>